<evidence type="ECO:0000256" key="3">
    <source>
        <dbReference type="ARBA" id="ARBA00023015"/>
    </source>
</evidence>
<keyword evidence="5" id="KW-0804">Transcription</keyword>
<evidence type="ECO:0000256" key="6">
    <source>
        <dbReference type="ARBA" id="ARBA00023242"/>
    </source>
</evidence>
<keyword evidence="3" id="KW-0805">Transcription regulation</keyword>
<dbReference type="Pfam" id="PF11951">
    <property type="entry name" value="Fungal_trans_2"/>
    <property type="match status" value="1"/>
</dbReference>
<dbReference type="CDD" id="cd00067">
    <property type="entry name" value="GAL4"/>
    <property type="match status" value="1"/>
</dbReference>
<evidence type="ECO:0000313" key="8">
    <source>
        <dbReference type="EMBL" id="KAL2831445.1"/>
    </source>
</evidence>
<reference evidence="8 9" key="1">
    <citation type="submission" date="2024-07" db="EMBL/GenBank/DDBJ databases">
        <title>Section-level genome sequencing and comparative genomics of Aspergillus sections Usti and Cavernicolus.</title>
        <authorList>
            <consortium name="Lawrence Berkeley National Laboratory"/>
            <person name="Nybo J.L."/>
            <person name="Vesth T.C."/>
            <person name="Theobald S."/>
            <person name="Frisvad J.C."/>
            <person name="Larsen T.O."/>
            <person name="Kjaerboelling I."/>
            <person name="Rothschild-Mancinelli K."/>
            <person name="Lyhne E.K."/>
            <person name="Kogle M.E."/>
            <person name="Barry K."/>
            <person name="Clum A."/>
            <person name="Na H."/>
            <person name="Ledsgaard L."/>
            <person name="Lin J."/>
            <person name="Lipzen A."/>
            <person name="Kuo A."/>
            <person name="Riley R."/>
            <person name="Mondo S."/>
            <person name="LaButti K."/>
            <person name="Haridas S."/>
            <person name="Pangalinan J."/>
            <person name="Salamov A.A."/>
            <person name="Simmons B.A."/>
            <person name="Magnuson J.K."/>
            <person name="Chen J."/>
            <person name="Drula E."/>
            <person name="Henrissat B."/>
            <person name="Wiebenga A."/>
            <person name="Lubbers R.J."/>
            <person name="Gomes A.C."/>
            <person name="Makela M.R."/>
            <person name="Stajich J."/>
            <person name="Grigoriev I.V."/>
            <person name="Mortensen U.H."/>
            <person name="De vries R.P."/>
            <person name="Baker S.E."/>
            <person name="Andersen M.R."/>
        </authorList>
    </citation>
    <scope>NUCLEOTIDE SEQUENCE [LARGE SCALE GENOMIC DNA]</scope>
    <source>
        <strain evidence="8 9">CBS 600.67</strain>
    </source>
</reference>
<evidence type="ECO:0000259" key="7">
    <source>
        <dbReference type="PROSITE" id="PS50048"/>
    </source>
</evidence>
<dbReference type="PROSITE" id="PS50048">
    <property type="entry name" value="ZN2_CY6_FUNGAL_2"/>
    <property type="match status" value="1"/>
</dbReference>
<dbReference type="PROSITE" id="PS00463">
    <property type="entry name" value="ZN2_CY6_FUNGAL_1"/>
    <property type="match status" value="1"/>
</dbReference>
<dbReference type="SMART" id="SM00066">
    <property type="entry name" value="GAL4"/>
    <property type="match status" value="1"/>
</dbReference>
<dbReference type="EMBL" id="JBFXLS010000009">
    <property type="protein sequence ID" value="KAL2831445.1"/>
    <property type="molecule type" value="Genomic_DNA"/>
</dbReference>
<comment type="caution">
    <text evidence="8">The sequence shown here is derived from an EMBL/GenBank/DDBJ whole genome shotgun (WGS) entry which is preliminary data.</text>
</comment>
<keyword evidence="4" id="KW-0238">DNA-binding</keyword>
<gene>
    <name evidence="8" type="ORF">BDW59DRAFT_169709</name>
</gene>
<dbReference type="PANTHER" id="PTHR36206">
    <property type="entry name" value="ASPERCRYPTIN BIOSYNTHESIS CLUSTER-SPECIFIC TRANSCRIPTION REGULATOR ATNN-RELATED"/>
    <property type="match status" value="1"/>
</dbReference>
<organism evidence="8 9">
    <name type="scientific">Aspergillus cavernicola</name>
    <dbReference type="NCBI Taxonomy" id="176166"/>
    <lineage>
        <taxon>Eukaryota</taxon>
        <taxon>Fungi</taxon>
        <taxon>Dikarya</taxon>
        <taxon>Ascomycota</taxon>
        <taxon>Pezizomycotina</taxon>
        <taxon>Eurotiomycetes</taxon>
        <taxon>Eurotiomycetidae</taxon>
        <taxon>Eurotiales</taxon>
        <taxon>Aspergillaceae</taxon>
        <taxon>Aspergillus</taxon>
        <taxon>Aspergillus subgen. Nidulantes</taxon>
    </lineage>
</organism>
<sequence length="497" mass="55649">MPKVRTGCLTCKQRRIKCDEAKPDCGNCSRTGRHCEYPVTLRAPEAASQEVVQAPRRLPIRVYNLPFKVPGSQADRQLLHFYCVEAAGSLSSFSDPTLWTSLILQRSHHQPVIRHALVTLAALHRAYLQGGNSIQPAATEASIQRIAKCHRQLRLYLRSPNATPDTPLICSILFYAFETLIGDANSAMQHLNNGLKLFKQCQANWHNDELLPHLMNIFSRLDVQASTFDDARIPILALVTPEEMSGVVDAVPDELLDLPHAEAVLTKLQNWLMHHIIAHVSHKHKPFEEFPPYPLHERIVLYHQYERFLCALPTLLDSLSADLTHRALLLRIQARMYHAILLENLPYQARPCSLSESSLNPPTPSQVPTDSLQGTLADIQAFLALDSPDSGPQNFTLCTQLVAILYFLCLKTSDTQSRLTALSLLQHSQLAAKDGLWEADKAVSIIQFMMQHPQMRETEIQTLEHAGSGIFDPEVGGIEQVFRRLSTQSVEPTDSGP</sequence>
<keyword evidence="9" id="KW-1185">Reference proteome</keyword>
<dbReference type="Proteomes" id="UP001610335">
    <property type="component" value="Unassembled WGS sequence"/>
</dbReference>
<name>A0ABR4IUK1_9EURO</name>
<evidence type="ECO:0000256" key="2">
    <source>
        <dbReference type="ARBA" id="ARBA00022833"/>
    </source>
</evidence>
<protein>
    <recommendedName>
        <fullName evidence="7">Zn(2)-C6 fungal-type domain-containing protein</fullName>
    </recommendedName>
</protein>
<dbReference type="InterPro" id="IPR001138">
    <property type="entry name" value="Zn2Cys6_DnaBD"/>
</dbReference>
<dbReference type="SUPFAM" id="SSF57701">
    <property type="entry name" value="Zn2/Cys6 DNA-binding domain"/>
    <property type="match status" value="1"/>
</dbReference>
<keyword evidence="6" id="KW-0539">Nucleus</keyword>
<dbReference type="InterPro" id="IPR021858">
    <property type="entry name" value="Fun_TF"/>
</dbReference>
<evidence type="ECO:0000313" key="9">
    <source>
        <dbReference type="Proteomes" id="UP001610335"/>
    </source>
</evidence>
<dbReference type="InterPro" id="IPR052360">
    <property type="entry name" value="Transcr_Regulatory_Proteins"/>
</dbReference>
<keyword evidence="2" id="KW-0862">Zinc</keyword>
<evidence type="ECO:0000256" key="4">
    <source>
        <dbReference type="ARBA" id="ARBA00023125"/>
    </source>
</evidence>
<accession>A0ABR4IUK1</accession>
<proteinExistence type="predicted"/>
<feature type="domain" description="Zn(2)-C6 fungal-type" evidence="7">
    <location>
        <begin position="7"/>
        <end position="37"/>
    </location>
</feature>
<dbReference type="Gene3D" id="4.10.240.10">
    <property type="entry name" value="Zn(2)-C6 fungal-type DNA-binding domain"/>
    <property type="match status" value="1"/>
</dbReference>
<evidence type="ECO:0000256" key="5">
    <source>
        <dbReference type="ARBA" id="ARBA00023163"/>
    </source>
</evidence>
<dbReference type="InterPro" id="IPR036864">
    <property type="entry name" value="Zn2-C6_fun-type_DNA-bd_sf"/>
</dbReference>
<evidence type="ECO:0000256" key="1">
    <source>
        <dbReference type="ARBA" id="ARBA00022723"/>
    </source>
</evidence>
<keyword evidence="1" id="KW-0479">Metal-binding</keyword>
<dbReference type="PANTHER" id="PTHR36206:SF4">
    <property type="entry name" value="HYPOTHETICAL CONSERVED PROTEIN (EUROFUNG)-RELATED"/>
    <property type="match status" value="1"/>
</dbReference>
<dbReference type="Pfam" id="PF00172">
    <property type="entry name" value="Zn_clus"/>
    <property type="match status" value="1"/>
</dbReference>